<evidence type="ECO:0000313" key="10">
    <source>
        <dbReference type="EMBL" id="GAJ95112.1"/>
    </source>
</evidence>
<dbReference type="PANTHER" id="PTHR21064:SF1">
    <property type="entry name" value="HYDROXYLYSINE KINASE"/>
    <property type="match status" value="1"/>
</dbReference>
<evidence type="ECO:0000256" key="6">
    <source>
        <dbReference type="ARBA" id="ARBA00037368"/>
    </source>
</evidence>
<feature type="domain" description="Aminoglycoside phosphotransferase" evidence="9">
    <location>
        <begin position="46"/>
        <end position="273"/>
    </location>
</feature>
<keyword evidence="2" id="KW-0963">Cytoplasm</keyword>
<dbReference type="GO" id="GO:0047992">
    <property type="term" value="F:hydroxylysine kinase activity"/>
    <property type="evidence" value="ECO:0007669"/>
    <property type="project" value="UniProtKB-EC"/>
</dbReference>
<dbReference type="Gene3D" id="3.90.1200.10">
    <property type="match status" value="1"/>
</dbReference>
<evidence type="ECO:0000256" key="1">
    <source>
        <dbReference type="ARBA" id="ARBA00004496"/>
    </source>
</evidence>
<dbReference type="Pfam" id="PF01636">
    <property type="entry name" value="APH"/>
    <property type="match status" value="1"/>
</dbReference>
<protein>
    <recommendedName>
        <fullName evidence="8">Hydroxylysine kinase</fullName>
        <ecNumber evidence="7">2.7.1.81</ecNumber>
    </recommendedName>
</protein>
<evidence type="ECO:0000313" key="11">
    <source>
        <dbReference type="Proteomes" id="UP000026941"/>
    </source>
</evidence>
<comment type="caution">
    <text evidence="10">The sequence shown here is derived from an EMBL/GenBank/DDBJ whole genome shotgun (WGS) entry which is preliminary data.</text>
</comment>
<dbReference type="SUPFAM" id="SSF56112">
    <property type="entry name" value="Protein kinase-like (PK-like)"/>
    <property type="match status" value="1"/>
</dbReference>
<evidence type="ECO:0000256" key="4">
    <source>
        <dbReference type="ARBA" id="ARBA00022777"/>
    </source>
</evidence>
<dbReference type="GO" id="GO:0005737">
    <property type="term" value="C:cytoplasm"/>
    <property type="evidence" value="ECO:0007669"/>
    <property type="project" value="UniProtKB-SubCell"/>
</dbReference>
<dbReference type="Proteomes" id="UP000026941">
    <property type="component" value="Unassembled WGS sequence"/>
</dbReference>
<evidence type="ECO:0000256" key="7">
    <source>
        <dbReference type="ARBA" id="ARBA00038873"/>
    </source>
</evidence>
<keyword evidence="3" id="KW-0808">Transferase</keyword>
<dbReference type="AlphaFoldDB" id="A0AA87U606"/>
<dbReference type="InterPro" id="IPR050249">
    <property type="entry name" value="Pseudomonas-type_ThrB"/>
</dbReference>
<reference evidence="10 11" key="1">
    <citation type="submission" date="2014-05" db="EMBL/GenBank/DDBJ databases">
        <title>Whole genome shotgun sequence of Rhizobium rhizogenes NBRC 13257.</title>
        <authorList>
            <person name="Katano-Makiyama Y."/>
            <person name="Hosoyama A."/>
            <person name="Hashimoto M."/>
            <person name="Hosoyama Y."/>
            <person name="Noguchi M."/>
            <person name="Tsuchikane K."/>
            <person name="Kimura A."/>
            <person name="Ohji S."/>
            <person name="Ichikawa N."/>
            <person name="Yamazoe A."/>
            <person name="Fujita N."/>
        </authorList>
    </citation>
    <scope>NUCLEOTIDE SEQUENCE [LARGE SCALE GENOMIC DNA]</scope>
    <source>
        <strain evidence="10 11">NBRC 13257</strain>
    </source>
</reference>
<evidence type="ECO:0000256" key="2">
    <source>
        <dbReference type="ARBA" id="ARBA00022490"/>
    </source>
</evidence>
<organism evidence="10 11">
    <name type="scientific">Rhizobium rhizogenes NBRC 13257</name>
    <dbReference type="NCBI Taxonomy" id="1220581"/>
    <lineage>
        <taxon>Bacteria</taxon>
        <taxon>Pseudomonadati</taxon>
        <taxon>Pseudomonadota</taxon>
        <taxon>Alphaproteobacteria</taxon>
        <taxon>Hyphomicrobiales</taxon>
        <taxon>Rhizobiaceae</taxon>
        <taxon>Rhizobium/Agrobacterium group</taxon>
        <taxon>Rhizobium</taxon>
    </lineage>
</organism>
<evidence type="ECO:0000259" key="9">
    <source>
        <dbReference type="Pfam" id="PF01636"/>
    </source>
</evidence>
<proteinExistence type="predicted"/>
<comment type="subcellular location">
    <subcellularLocation>
        <location evidence="1">Cytoplasm</location>
    </subcellularLocation>
</comment>
<name>A0AA87U606_RHIRH</name>
<dbReference type="RefSeq" id="WP_052365227.1">
    <property type="nucleotide sequence ID" value="NZ_BAYX01000011.1"/>
</dbReference>
<evidence type="ECO:0000256" key="5">
    <source>
        <dbReference type="ARBA" id="ARBA00036820"/>
    </source>
</evidence>
<dbReference type="EMBL" id="BAYX01000011">
    <property type="protein sequence ID" value="GAJ95112.1"/>
    <property type="molecule type" value="Genomic_DNA"/>
</dbReference>
<dbReference type="PANTHER" id="PTHR21064">
    <property type="entry name" value="AMINOGLYCOSIDE PHOSPHOTRANSFERASE DOMAIN-CONTAINING PROTEIN-RELATED"/>
    <property type="match status" value="1"/>
</dbReference>
<keyword evidence="4" id="KW-0418">Kinase</keyword>
<evidence type="ECO:0000256" key="3">
    <source>
        <dbReference type="ARBA" id="ARBA00022679"/>
    </source>
</evidence>
<sequence>MLSSSTRDADIGAELKTGAAAVPADQAEAIARDKYGLDGRVEWLWGEKDSNYRLMLADGQEYLFKVLNPAEDPGMTSMHSQALLHVEAVDPDIPVQRIIRTLDGEADFRMTDADGGTRGVRMVTFLPGIAQKAAPHSPRQRRNVGGLLARMQIALSSFTHPAAGHRITWDMQHAIGMRDLLPVFSDPVQRRRLEAAMDNFEKQIVPVMASLPAQVVHNDFNMENILVDSKTPETVSGIIDFGDMVHAPRVFDVAVGAAYQMGDAANPIEAICDFLAEYSTLISLTEQEIAVLYPAILTRMVMRLAIPQWRAGLFPENRDFYVRNTPTVWAQLARLDAIPTETVVARLAAACQQGNRKP</sequence>
<comment type="function">
    <text evidence="6">Catalyzes the GTP-dependent phosphorylation of 5-hydroxy-L-lysine.</text>
</comment>
<evidence type="ECO:0000256" key="8">
    <source>
        <dbReference type="ARBA" id="ARBA00040505"/>
    </source>
</evidence>
<dbReference type="EC" id="2.7.1.81" evidence="7"/>
<dbReference type="InterPro" id="IPR002575">
    <property type="entry name" value="Aminoglycoside_PTrfase"/>
</dbReference>
<dbReference type="InterPro" id="IPR011009">
    <property type="entry name" value="Kinase-like_dom_sf"/>
</dbReference>
<gene>
    <name evidence="10" type="ORF">RRH01S_11_00190</name>
</gene>
<accession>A0AA87U606</accession>
<comment type="catalytic activity">
    <reaction evidence="5">
        <text>(5R)-5-hydroxy-L-lysine + GTP = (5R)-5-phosphooxy-L-lysine + GDP + H(+)</text>
        <dbReference type="Rhea" id="RHEA:19049"/>
        <dbReference type="ChEBI" id="CHEBI:15378"/>
        <dbReference type="ChEBI" id="CHEBI:37565"/>
        <dbReference type="ChEBI" id="CHEBI:57882"/>
        <dbReference type="ChEBI" id="CHEBI:58189"/>
        <dbReference type="ChEBI" id="CHEBI:58357"/>
        <dbReference type="EC" id="2.7.1.81"/>
    </reaction>
</comment>